<dbReference type="AlphaFoldDB" id="K9WG17"/>
<accession>K9WG17</accession>
<dbReference type="Proteomes" id="UP000010471">
    <property type="component" value="Chromosome"/>
</dbReference>
<dbReference type="EMBL" id="CP003630">
    <property type="protein sequence ID" value="AFZ18736.1"/>
    <property type="molecule type" value="Genomic_DNA"/>
</dbReference>
<evidence type="ECO:0000313" key="2">
    <source>
        <dbReference type="Proteomes" id="UP000010471"/>
    </source>
</evidence>
<protein>
    <submittedName>
        <fullName evidence="1">Uncharacterized protein</fullName>
    </submittedName>
</protein>
<dbReference type="OrthoDB" id="1248892at2"/>
<sequence>MDATTIILDLPPAITNDYLQNQANVDTLSDQYQKTYQYIRRSAKPIGFLVHEKLVLKLYHMLREAEPLPQHLQDNLQSFILDEINHGRVDAKQGVGFAILSQGFLSINIWGRGNVLFTQTYTVEGSFPELSPKPLEKTGVACTWEIKVMNHEYALWHHYLETKMSIADKRAYLQSFIRGNLF</sequence>
<dbReference type="STRING" id="1173027.Mic7113_2963"/>
<evidence type="ECO:0000313" key="1">
    <source>
        <dbReference type="EMBL" id="AFZ18736.1"/>
    </source>
</evidence>
<keyword evidence="2" id="KW-1185">Reference proteome</keyword>
<dbReference type="HOGENOM" id="CLU_1480442_0_0_3"/>
<reference evidence="1 2" key="1">
    <citation type="submission" date="2012-06" db="EMBL/GenBank/DDBJ databases">
        <title>Finished chromosome of genome of Microcoleus sp. PCC 7113.</title>
        <authorList>
            <consortium name="US DOE Joint Genome Institute"/>
            <person name="Gugger M."/>
            <person name="Coursin T."/>
            <person name="Rippka R."/>
            <person name="Tandeau De Marsac N."/>
            <person name="Huntemann M."/>
            <person name="Wei C.-L."/>
            <person name="Han J."/>
            <person name="Detter J.C."/>
            <person name="Han C."/>
            <person name="Tapia R."/>
            <person name="Chen A."/>
            <person name="Kyrpides N."/>
            <person name="Mavromatis K."/>
            <person name="Markowitz V."/>
            <person name="Szeto E."/>
            <person name="Ivanova N."/>
            <person name="Pagani I."/>
            <person name="Pati A."/>
            <person name="Goodwin L."/>
            <person name="Nordberg H.P."/>
            <person name="Cantor M.N."/>
            <person name="Hua S.X."/>
            <person name="Woyke T."/>
            <person name="Kerfeld C.A."/>
        </authorList>
    </citation>
    <scope>NUCLEOTIDE SEQUENCE [LARGE SCALE GENOMIC DNA]</scope>
    <source>
        <strain evidence="1 2">PCC 7113</strain>
    </source>
</reference>
<dbReference type="KEGG" id="mic:Mic7113_2963"/>
<name>K9WG17_9CYAN</name>
<proteinExistence type="predicted"/>
<gene>
    <name evidence="1" type="ORF">Mic7113_2963</name>
</gene>
<organism evidence="1 2">
    <name type="scientific">Allocoleopsis franciscana PCC 7113</name>
    <dbReference type="NCBI Taxonomy" id="1173027"/>
    <lineage>
        <taxon>Bacteria</taxon>
        <taxon>Bacillati</taxon>
        <taxon>Cyanobacteriota</taxon>
        <taxon>Cyanophyceae</taxon>
        <taxon>Coleofasciculales</taxon>
        <taxon>Coleofasciculaceae</taxon>
        <taxon>Allocoleopsis</taxon>
        <taxon>Allocoleopsis franciscana</taxon>
    </lineage>
</organism>
<dbReference type="RefSeq" id="WP_015182885.1">
    <property type="nucleotide sequence ID" value="NC_019738.1"/>
</dbReference>